<sequence>MKQKNQNCKRNKYIRQLELKCHRILTALAPEELDEVQSIIDEVWGYESIDDAQIPQALELMLEILEDFTNEKRKVEALSIIHLPTYIKPSSTPYRSSNRFTYPESAEIEYANETTPEYCIDQDNIAANMKQVNGVYMLGCCYNNENEATKGHEYETYANRAGNLEAGDKGNAFKEDESWEQGCDVWKALKTEANRESERSCLNSKVDDGKDDKNQTTATDNKGNKVTKINGYCNGNDGTVKEKTIIDIKEKARKFVSKVERVLNKSKVEMRTLTGPLEAICDTWNKKVKEFRKMISENEKPKKELTYQDNKRRIENDMVKEFTHTTDPPSRKVEKKAPSPKELVTAVKVWTLFHEAGYIDRRKNLRSQDVNTKRKKDFEPVFSYWIGPRIFDPGGEALLILLIRF</sequence>
<comment type="caution">
    <text evidence="1">The sequence shown here is derived from an EMBL/GenBank/DDBJ whole genome shotgun (WGS) entry which is preliminary data.</text>
</comment>
<protein>
    <submittedName>
        <fullName evidence="1">1908_t:CDS:1</fullName>
    </submittedName>
</protein>
<proteinExistence type="predicted"/>
<keyword evidence="2" id="KW-1185">Reference proteome</keyword>
<evidence type="ECO:0000313" key="2">
    <source>
        <dbReference type="Proteomes" id="UP000789920"/>
    </source>
</evidence>
<reference evidence="1" key="1">
    <citation type="submission" date="2021-06" db="EMBL/GenBank/DDBJ databases">
        <authorList>
            <person name="Kallberg Y."/>
            <person name="Tangrot J."/>
            <person name="Rosling A."/>
        </authorList>
    </citation>
    <scope>NUCLEOTIDE SEQUENCE</scope>
    <source>
        <strain evidence="1">MA461A</strain>
    </source>
</reference>
<accession>A0ACA9M3X3</accession>
<organism evidence="1 2">
    <name type="scientific">Racocetra persica</name>
    <dbReference type="NCBI Taxonomy" id="160502"/>
    <lineage>
        <taxon>Eukaryota</taxon>
        <taxon>Fungi</taxon>
        <taxon>Fungi incertae sedis</taxon>
        <taxon>Mucoromycota</taxon>
        <taxon>Glomeromycotina</taxon>
        <taxon>Glomeromycetes</taxon>
        <taxon>Diversisporales</taxon>
        <taxon>Gigasporaceae</taxon>
        <taxon>Racocetra</taxon>
    </lineage>
</organism>
<dbReference type="Proteomes" id="UP000789920">
    <property type="component" value="Unassembled WGS sequence"/>
</dbReference>
<evidence type="ECO:0000313" key="1">
    <source>
        <dbReference type="EMBL" id="CAG8560524.1"/>
    </source>
</evidence>
<dbReference type="EMBL" id="CAJVQC010005924">
    <property type="protein sequence ID" value="CAG8560524.1"/>
    <property type="molecule type" value="Genomic_DNA"/>
</dbReference>
<gene>
    <name evidence="1" type="ORF">RPERSI_LOCUS4342</name>
</gene>
<name>A0ACA9M3X3_9GLOM</name>